<feature type="domain" description="ABC transporter" evidence="9">
    <location>
        <begin position="845"/>
        <end position="1076"/>
    </location>
</feature>
<keyword evidence="5" id="KW-0067">ATP-binding</keyword>
<dbReference type="Pfam" id="PF09739">
    <property type="entry name" value="MCM_bind"/>
    <property type="match status" value="2"/>
</dbReference>
<keyword evidence="2" id="KW-0813">Transport</keyword>
<dbReference type="GO" id="GO:0042760">
    <property type="term" value="P:very long-chain fatty acid catabolic process"/>
    <property type="evidence" value="ECO:0007669"/>
    <property type="project" value="TreeGrafter"/>
</dbReference>
<evidence type="ECO:0000256" key="3">
    <source>
        <dbReference type="ARBA" id="ARBA00022692"/>
    </source>
</evidence>
<evidence type="ECO:0000313" key="10">
    <source>
        <dbReference type="EMBL" id="CAG8449847.1"/>
    </source>
</evidence>
<dbReference type="AlphaFoldDB" id="A0A9N8VIR9"/>
<dbReference type="OrthoDB" id="422637at2759"/>
<keyword evidence="11" id="KW-1185">Reference proteome</keyword>
<dbReference type="GO" id="GO:0006635">
    <property type="term" value="P:fatty acid beta-oxidation"/>
    <property type="evidence" value="ECO:0007669"/>
    <property type="project" value="TreeGrafter"/>
</dbReference>
<evidence type="ECO:0000256" key="8">
    <source>
        <dbReference type="SAM" id="Phobius"/>
    </source>
</evidence>
<dbReference type="InterPro" id="IPR011527">
    <property type="entry name" value="ABC1_TM_dom"/>
</dbReference>
<comment type="similarity">
    <text evidence="1">Belongs to the ABC transporter superfamily. ABCD family. Peroxisomal fatty acyl CoA transporter (TC 3.A.1.203) subfamily.</text>
</comment>
<dbReference type="GO" id="GO:0015910">
    <property type="term" value="P:long-chain fatty acid import into peroxisome"/>
    <property type="evidence" value="ECO:0007669"/>
    <property type="project" value="TreeGrafter"/>
</dbReference>
<dbReference type="PANTHER" id="PTHR11384">
    <property type="entry name" value="ATP-BINDING CASSETTE, SUB-FAMILY D MEMBER"/>
    <property type="match status" value="1"/>
</dbReference>
<accession>A0A9N8VIR9</accession>
<gene>
    <name evidence="10" type="ORF">ALEPTO_LOCUS933</name>
</gene>
<evidence type="ECO:0000256" key="6">
    <source>
        <dbReference type="ARBA" id="ARBA00022989"/>
    </source>
</evidence>
<evidence type="ECO:0000256" key="1">
    <source>
        <dbReference type="ARBA" id="ARBA00008575"/>
    </source>
</evidence>
<evidence type="ECO:0000256" key="5">
    <source>
        <dbReference type="ARBA" id="ARBA00022840"/>
    </source>
</evidence>
<dbReference type="GO" id="GO:0005524">
    <property type="term" value="F:ATP binding"/>
    <property type="evidence" value="ECO:0007669"/>
    <property type="project" value="UniProtKB-KW"/>
</dbReference>
<sequence length="1080" mass="122908">MYTATECIENPLGVVKKLFDAHKGSTNVGIGNDYEVSKNFKNVFATEETIKLIPSINDICADNIPSNTLVRFRCMIQNTGLGHEMYLNVFETFDSSGTKRRLSSRNNSNVIKKKPNDDDSVEDLDRLAANLNLFYDEQKHLQDHHRRQLEKSYVASKFPFPDESHVSAIVKVYEKNDSLKVGDVIEFIGVLEHFTWKDSGNNDEFNPSNDFIDPTLLLRVPRLHAIFYRKLHQSSNPLISEMNLKNTTLKVQEAARGTRNSLIQYIASAFAGDLLVAEFVLLQLLSRIYNRRDGITLGKFGINITNIPSLQIDEGTSSSETYPLPLSHTNLFTRNVATILSSVLTKYHDLPLTLSTLNNVFFYPRCDGVLDSGVFQVSDGTFFLVDETVLKEGTLGDTGVRNMQTLTDILNTQKLNYLFPFNKFQFNIDIGLIILSTAKSFFPADCVIPLKPLNTKEAMPLLSEETLTEFRKYISIMRYSDYSISESISEFVQDDFVKQRQIAARNGRSLMTPDDLFLQMNLARLITLSFGETELTTEIWEYTQKLEHARKELYYAGIIPSRFFKTLVGQDWYSFKSIVALSIAVTLSAALAKSLVKFMGGLFALTIRRILTIHMQRRYVQKNTFYPLLTNLTNIDNPDQRIVQDIDKFAETLRLICEVILISPIIIAYYTYLCCRFFIAPIVNLVFMKEYHEGNFRYLHVRIRQFAESIAFSGGERAEVKSLDSRLRSVLYYQRKIIDKELSLQVITDSFAYFGSVLSYLLIAIPIFSQKYEGIGKDELSRIISLNAFMSMYLIYRFTVIVQQSSKLSDLAGYTARIGQLMEAISDINNELDNVNIDFPAELAIEFENVTISSPTGTVLISDLKFVIEQEKNVMIIGPNGSGKTSILRVMSGLWPVTRGCVVLPQKNTRQKVLMYLPQTPYLVFGSLRDQIIYPMTSSDKQVKITDDEIRSLLSLVNLSHIESVVRSFDIKYGQDWERMLTPGEQQKLAFARLFFWKPVFAGIDEASSALDSNTEAQFFETCKEYGITCITVSHNKNLLQFHEKVLLLDGKGRYATSDIDINGSKDIERWIEGTLKSLS</sequence>
<dbReference type="SMART" id="SM00382">
    <property type="entry name" value="AAA"/>
    <property type="match status" value="1"/>
</dbReference>
<keyword evidence="6 8" id="KW-1133">Transmembrane helix</keyword>
<dbReference type="GO" id="GO:0007031">
    <property type="term" value="P:peroxisome organization"/>
    <property type="evidence" value="ECO:0007669"/>
    <property type="project" value="TreeGrafter"/>
</dbReference>
<dbReference type="GO" id="GO:0005778">
    <property type="term" value="C:peroxisomal membrane"/>
    <property type="evidence" value="ECO:0007669"/>
    <property type="project" value="TreeGrafter"/>
</dbReference>
<dbReference type="GO" id="GO:0016887">
    <property type="term" value="F:ATP hydrolysis activity"/>
    <property type="evidence" value="ECO:0007669"/>
    <property type="project" value="InterPro"/>
</dbReference>
<evidence type="ECO:0000256" key="4">
    <source>
        <dbReference type="ARBA" id="ARBA00022741"/>
    </source>
</evidence>
<dbReference type="GO" id="GO:0005324">
    <property type="term" value="F:long-chain fatty acid transmembrane transporter activity"/>
    <property type="evidence" value="ECO:0007669"/>
    <property type="project" value="TreeGrafter"/>
</dbReference>
<keyword evidence="3 8" id="KW-0812">Transmembrane</keyword>
<dbReference type="InterPro" id="IPR003593">
    <property type="entry name" value="AAA+_ATPase"/>
</dbReference>
<feature type="transmembrane region" description="Helical" evidence="8">
    <location>
        <begin position="655"/>
        <end position="679"/>
    </location>
</feature>
<dbReference type="PANTHER" id="PTHR11384:SF59">
    <property type="entry name" value="LYSOSOMAL COBALAMIN TRANSPORTER ABCD4"/>
    <property type="match status" value="1"/>
</dbReference>
<dbReference type="PROSITE" id="PS50893">
    <property type="entry name" value="ABC_TRANSPORTER_2"/>
    <property type="match status" value="1"/>
</dbReference>
<evidence type="ECO:0000256" key="2">
    <source>
        <dbReference type="ARBA" id="ARBA00022448"/>
    </source>
</evidence>
<dbReference type="CDD" id="cd03223">
    <property type="entry name" value="ABCD_peroxisomal_ALDP"/>
    <property type="match status" value="1"/>
</dbReference>
<dbReference type="InterPro" id="IPR027417">
    <property type="entry name" value="P-loop_NTPase"/>
</dbReference>
<dbReference type="InterPro" id="IPR019140">
    <property type="entry name" value="MCM_complex-bd"/>
</dbReference>
<dbReference type="InterPro" id="IPR003439">
    <property type="entry name" value="ABC_transporter-like_ATP-bd"/>
</dbReference>
<dbReference type="Proteomes" id="UP000789508">
    <property type="component" value="Unassembled WGS sequence"/>
</dbReference>
<evidence type="ECO:0000259" key="9">
    <source>
        <dbReference type="PROSITE" id="PS50893"/>
    </source>
</evidence>
<feature type="transmembrane region" description="Helical" evidence="8">
    <location>
        <begin position="750"/>
        <end position="768"/>
    </location>
</feature>
<dbReference type="Gene3D" id="3.40.50.300">
    <property type="entry name" value="P-loop containing nucleotide triphosphate hydrolases"/>
    <property type="match status" value="1"/>
</dbReference>
<name>A0A9N8VIR9_9GLOM</name>
<evidence type="ECO:0000313" key="11">
    <source>
        <dbReference type="Proteomes" id="UP000789508"/>
    </source>
</evidence>
<organism evidence="10 11">
    <name type="scientific">Ambispora leptoticha</name>
    <dbReference type="NCBI Taxonomy" id="144679"/>
    <lineage>
        <taxon>Eukaryota</taxon>
        <taxon>Fungi</taxon>
        <taxon>Fungi incertae sedis</taxon>
        <taxon>Mucoromycota</taxon>
        <taxon>Glomeromycotina</taxon>
        <taxon>Glomeromycetes</taxon>
        <taxon>Archaeosporales</taxon>
        <taxon>Ambisporaceae</taxon>
        <taxon>Ambispora</taxon>
    </lineage>
</organism>
<dbReference type="GO" id="GO:0140359">
    <property type="term" value="F:ABC-type transporter activity"/>
    <property type="evidence" value="ECO:0007669"/>
    <property type="project" value="InterPro"/>
</dbReference>
<dbReference type="Pfam" id="PF06472">
    <property type="entry name" value="ABC_membrane_2"/>
    <property type="match status" value="1"/>
</dbReference>
<keyword evidence="7 8" id="KW-0472">Membrane</keyword>
<dbReference type="InterPro" id="IPR050835">
    <property type="entry name" value="ABC_transporter_sub-D"/>
</dbReference>
<dbReference type="EMBL" id="CAJVPS010000086">
    <property type="protein sequence ID" value="CAG8449847.1"/>
    <property type="molecule type" value="Genomic_DNA"/>
</dbReference>
<dbReference type="SUPFAM" id="SSF52540">
    <property type="entry name" value="P-loop containing nucleoside triphosphate hydrolases"/>
    <property type="match status" value="1"/>
</dbReference>
<dbReference type="Pfam" id="PF00005">
    <property type="entry name" value="ABC_tran"/>
    <property type="match status" value="1"/>
</dbReference>
<reference evidence="10" key="1">
    <citation type="submission" date="2021-06" db="EMBL/GenBank/DDBJ databases">
        <authorList>
            <person name="Kallberg Y."/>
            <person name="Tangrot J."/>
            <person name="Rosling A."/>
        </authorList>
    </citation>
    <scope>NUCLEOTIDE SEQUENCE</scope>
    <source>
        <strain evidence="10">FL130A</strain>
    </source>
</reference>
<keyword evidence="4" id="KW-0547">Nucleotide-binding</keyword>
<proteinExistence type="inferred from homology"/>
<comment type="caution">
    <text evidence="10">The sequence shown here is derived from an EMBL/GenBank/DDBJ whole genome shotgun (WGS) entry which is preliminary data.</text>
</comment>
<protein>
    <submittedName>
        <fullName evidence="10">8679_t:CDS:1</fullName>
    </submittedName>
</protein>
<evidence type="ECO:0000256" key="7">
    <source>
        <dbReference type="ARBA" id="ARBA00023136"/>
    </source>
</evidence>